<name>A0A5B8RRI0_9BURK</name>
<evidence type="ECO:0000256" key="2">
    <source>
        <dbReference type="SAM" id="SignalP"/>
    </source>
</evidence>
<accession>A0A5B8RRI0</accession>
<feature type="chain" id="PRO_5022808959" evidence="2">
    <location>
        <begin position="20"/>
        <end position="199"/>
    </location>
</feature>
<dbReference type="EMBL" id="CP042344">
    <property type="protein sequence ID" value="QEA11623.1"/>
    <property type="molecule type" value="Genomic_DNA"/>
</dbReference>
<reference evidence="3 4" key="1">
    <citation type="submission" date="2019-07" db="EMBL/GenBank/DDBJ databases">
        <title>Complete genome sequence of Comamonas sp. NLF 7-7 isolated from livestock.</title>
        <authorList>
            <person name="Kim D.H."/>
            <person name="Kim J.G."/>
        </authorList>
    </citation>
    <scope>NUCLEOTIDE SEQUENCE [LARGE SCALE GENOMIC DNA]</scope>
    <source>
        <strain evidence="3 4">NLF 7-7</strain>
    </source>
</reference>
<sequence>MKPLILASLLVLAPALCWAADASAPAATSAKAAAKPVAKAPARKAPAAAHKAKPTKTAKAAAKKPKAEPAAETVPEVIVLTEQERALGERVYTGRIVCELGATVQIDADPASPGAFFVSGRGFKYHMRPVVAATSAVRLEDQKAGAVWIQIANKSMLMNQKLGQRMADECMSEQQAQVTQALKTTPAPSLFDSAPIGSR</sequence>
<feature type="region of interest" description="Disordered" evidence="1">
    <location>
        <begin position="43"/>
        <end position="67"/>
    </location>
</feature>
<organism evidence="3 4">
    <name type="scientific">Comamonas flocculans</name>
    <dbReference type="NCBI Taxonomy" id="2597701"/>
    <lineage>
        <taxon>Bacteria</taxon>
        <taxon>Pseudomonadati</taxon>
        <taxon>Pseudomonadota</taxon>
        <taxon>Betaproteobacteria</taxon>
        <taxon>Burkholderiales</taxon>
        <taxon>Comamonadaceae</taxon>
        <taxon>Comamonas</taxon>
    </lineage>
</organism>
<dbReference type="KEGG" id="cof:FOZ74_00355"/>
<dbReference type="OrthoDB" id="5297272at2"/>
<dbReference type="RefSeq" id="WP_146911144.1">
    <property type="nucleotide sequence ID" value="NZ_CP042344.1"/>
</dbReference>
<evidence type="ECO:0000313" key="4">
    <source>
        <dbReference type="Proteomes" id="UP000321199"/>
    </source>
</evidence>
<feature type="compositionally biased region" description="Basic residues" evidence="1">
    <location>
        <begin position="50"/>
        <end position="64"/>
    </location>
</feature>
<protein>
    <submittedName>
        <fullName evidence="3">Uncharacterized protein</fullName>
    </submittedName>
</protein>
<evidence type="ECO:0000313" key="3">
    <source>
        <dbReference type="EMBL" id="QEA11623.1"/>
    </source>
</evidence>
<gene>
    <name evidence="3" type="ORF">FOZ74_00355</name>
</gene>
<evidence type="ECO:0000256" key="1">
    <source>
        <dbReference type="SAM" id="MobiDB-lite"/>
    </source>
</evidence>
<dbReference type="AlphaFoldDB" id="A0A5B8RRI0"/>
<proteinExistence type="predicted"/>
<keyword evidence="4" id="KW-1185">Reference proteome</keyword>
<dbReference type="Proteomes" id="UP000321199">
    <property type="component" value="Chromosome"/>
</dbReference>
<keyword evidence="2" id="KW-0732">Signal</keyword>
<feature type="signal peptide" evidence="2">
    <location>
        <begin position="1"/>
        <end position="19"/>
    </location>
</feature>